<dbReference type="Gene3D" id="2.40.50.140">
    <property type="entry name" value="Nucleic acid-binding proteins"/>
    <property type="match status" value="1"/>
</dbReference>
<dbReference type="HOGENOM" id="CLU_1225390_0_0_1"/>
<dbReference type="OrthoDB" id="77828at2759"/>
<protein>
    <recommendedName>
        <fullName evidence="1">OB domain-containing protein</fullName>
    </recommendedName>
</protein>
<sequence>MENVNESLFGLDGLFWSYVPCFISDVLGLKSSVYTDRKSKFTVLHSIKLHFAEIVDDGTGVIACVLWNEQESKSAREFHLGYCYSLQGKVNFFNELKQLNVQRIRIVETPSKLPSIEDAKKLLHENEETVETVTSLDALIKDLNTRYKREYSYSELKELFHMHGIRENIEIGQTMTLLQSDCFVRLLPSGKYRIYTDEELIETIKDIIMNSDTIDIVSGTLLCGSE</sequence>
<evidence type="ECO:0000313" key="2">
    <source>
        <dbReference type="EMBL" id="EPZ33820.1"/>
    </source>
</evidence>
<gene>
    <name evidence="2" type="ORF">O9G_002532</name>
</gene>
<dbReference type="AlphaFoldDB" id="A0A075AUI0"/>
<proteinExistence type="predicted"/>
<organism evidence="2 3">
    <name type="scientific">Rozella allomycis (strain CSF55)</name>
    <dbReference type="NCBI Taxonomy" id="988480"/>
    <lineage>
        <taxon>Eukaryota</taxon>
        <taxon>Fungi</taxon>
        <taxon>Fungi incertae sedis</taxon>
        <taxon>Cryptomycota</taxon>
        <taxon>Cryptomycota incertae sedis</taxon>
        <taxon>Rozella</taxon>
    </lineage>
</organism>
<dbReference type="InterPro" id="IPR012340">
    <property type="entry name" value="NA-bd_OB-fold"/>
</dbReference>
<dbReference type="Pfam" id="PF01336">
    <property type="entry name" value="tRNA_anti-codon"/>
    <property type="match status" value="1"/>
</dbReference>
<dbReference type="EMBL" id="KE561038">
    <property type="protein sequence ID" value="EPZ33820.1"/>
    <property type="molecule type" value="Genomic_DNA"/>
</dbReference>
<evidence type="ECO:0000259" key="1">
    <source>
        <dbReference type="Pfam" id="PF01336"/>
    </source>
</evidence>
<name>A0A075AUI0_ROZAC</name>
<dbReference type="SUPFAM" id="SSF50249">
    <property type="entry name" value="Nucleic acid-binding proteins"/>
    <property type="match status" value="1"/>
</dbReference>
<dbReference type="GO" id="GO:0003676">
    <property type="term" value="F:nucleic acid binding"/>
    <property type="evidence" value="ECO:0007669"/>
    <property type="project" value="InterPro"/>
</dbReference>
<evidence type="ECO:0000313" key="3">
    <source>
        <dbReference type="Proteomes" id="UP000030755"/>
    </source>
</evidence>
<dbReference type="InterPro" id="IPR004365">
    <property type="entry name" value="NA-bd_OB_tRNA"/>
</dbReference>
<accession>A0A075AUI0</accession>
<reference evidence="2 3" key="1">
    <citation type="journal article" date="2013" name="Curr. Biol.">
        <title>Shared signatures of parasitism and phylogenomics unite Cryptomycota and microsporidia.</title>
        <authorList>
            <person name="James T.Y."/>
            <person name="Pelin A."/>
            <person name="Bonen L."/>
            <person name="Ahrendt S."/>
            <person name="Sain D."/>
            <person name="Corradi N."/>
            <person name="Stajich J.E."/>
        </authorList>
    </citation>
    <scope>NUCLEOTIDE SEQUENCE [LARGE SCALE GENOMIC DNA]</scope>
    <source>
        <strain evidence="2 3">CSF55</strain>
    </source>
</reference>
<keyword evidence="3" id="KW-1185">Reference proteome</keyword>
<feature type="domain" description="OB" evidence="1">
    <location>
        <begin position="55"/>
        <end position="107"/>
    </location>
</feature>
<dbReference type="Proteomes" id="UP000030755">
    <property type="component" value="Unassembled WGS sequence"/>
</dbReference>